<proteinExistence type="predicted"/>
<dbReference type="EC" id="1.2.7.1" evidence="2"/>
<dbReference type="InterPro" id="IPR050722">
    <property type="entry name" value="Pyruvate:ferred/Flavod_OxRd"/>
</dbReference>
<dbReference type="NCBIfam" id="NF040682">
    <property type="entry name" value="PorA_Arch"/>
    <property type="match status" value="1"/>
</dbReference>
<dbReference type="FunFam" id="3.40.50.970:FF:000012">
    <property type="entry name" value="Pyruvate:ferredoxin (Flavodoxin) oxidoreductase"/>
    <property type="match status" value="1"/>
</dbReference>
<keyword evidence="3" id="KW-0560">Oxidoreductase</keyword>
<dbReference type="PANTHER" id="PTHR32154">
    <property type="entry name" value="PYRUVATE-FLAVODOXIN OXIDOREDUCTASE-RELATED"/>
    <property type="match status" value="1"/>
</dbReference>
<dbReference type="CDD" id="cd07034">
    <property type="entry name" value="TPP_PYR_PFOR_IOR-alpha_like"/>
    <property type="match status" value="1"/>
</dbReference>
<evidence type="ECO:0000256" key="7">
    <source>
        <dbReference type="ARBA" id="ARBA00049357"/>
    </source>
</evidence>
<dbReference type="InterPro" id="IPR029061">
    <property type="entry name" value="THDP-binding"/>
</dbReference>
<evidence type="ECO:0000313" key="10">
    <source>
        <dbReference type="EMBL" id="TGC06494.1"/>
    </source>
</evidence>
<reference evidence="10 11" key="1">
    <citation type="submission" date="2017-11" db="EMBL/GenBank/DDBJ databases">
        <title>Isolation and Characterization of Methanogenic Archaea from Saline Meromictic Lake at Siberia.</title>
        <authorList>
            <person name="Shen Y."/>
            <person name="Huang H.-H."/>
            <person name="Lai M.-C."/>
            <person name="Chen S.-C."/>
        </authorList>
    </citation>
    <scope>NUCLEOTIDE SEQUENCE [LARGE SCALE GENOMIC DNA]</scope>
    <source>
        <strain evidence="10 11">SY-01</strain>
    </source>
</reference>
<comment type="catalytic activity">
    <reaction evidence="7">
        <text>2 oxidized [2Fe-2S]-[ferredoxin] + pyruvate + CoA = 2 reduced [2Fe-2S]-[ferredoxin] + acetyl-CoA + CO2 + H(+)</text>
        <dbReference type="Rhea" id="RHEA:12765"/>
        <dbReference type="Rhea" id="RHEA-COMP:10000"/>
        <dbReference type="Rhea" id="RHEA-COMP:10001"/>
        <dbReference type="ChEBI" id="CHEBI:15361"/>
        <dbReference type="ChEBI" id="CHEBI:15378"/>
        <dbReference type="ChEBI" id="CHEBI:16526"/>
        <dbReference type="ChEBI" id="CHEBI:33737"/>
        <dbReference type="ChEBI" id="CHEBI:33738"/>
        <dbReference type="ChEBI" id="CHEBI:57287"/>
        <dbReference type="ChEBI" id="CHEBI:57288"/>
        <dbReference type="EC" id="1.2.7.1"/>
    </reaction>
</comment>
<evidence type="ECO:0000256" key="6">
    <source>
        <dbReference type="ARBA" id="ARBA00044814"/>
    </source>
</evidence>
<name>A0A4E0QWT0_9EURY</name>
<dbReference type="InterPro" id="IPR002880">
    <property type="entry name" value="Pyrv_Fd/Flavodoxin_OxRdtase_N"/>
</dbReference>
<feature type="domain" description="Pyruvate flavodoxin/ferredoxin oxidoreductase pyrimidine binding" evidence="8">
    <location>
        <begin position="25"/>
        <end position="247"/>
    </location>
</feature>
<dbReference type="AlphaFoldDB" id="A0A4E0QWT0"/>
<dbReference type="SUPFAM" id="SSF52518">
    <property type="entry name" value="Thiamin diphosphate-binding fold (THDP-binding)"/>
    <property type="match status" value="1"/>
</dbReference>
<dbReference type="Pfam" id="PF17147">
    <property type="entry name" value="PFOR_II"/>
    <property type="match status" value="1"/>
</dbReference>
<gene>
    <name evidence="10" type="primary">porA</name>
    <name evidence="10" type="ORF">CUN85_12920</name>
</gene>
<evidence type="ECO:0000259" key="8">
    <source>
        <dbReference type="Pfam" id="PF01855"/>
    </source>
</evidence>
<evidence type="ECO:0000256" key="3">
    <source>
        <dbReference type="ARBA" id="ARBA00023002"/>
    </source>
</evidence>
<dbReference type="OrthoDB" id="372068at2157"/>
<dbReference type="GO" id="GO:0019164">
    <property type="term" value="F:pyruvate synthase activity"/>
    <property type="evidence" value="ECO:0007669"/>
    <property type="project" value="UniProtKB-EC"/>
</dbReference>
<sequence>MAHETNIGKSKMVVVEGSYAVAHSVKVCRPNVISAYPITPQTHIVEDLSQFMADGEIPDCEYINVESEFSALSALVGSAAVGARSYSATTSQGLELMHEVLFNVSGMRLPIMMTVVNRAVSAPISIWNDQQDSISQRDTGWIQLYAENIQEASDMTAQLFKVSEDKDVMMPSMACMDGFILSHVYEPVVLLEKDITDEFLPPFRPERVLDPRNPLTFGAFADPNYYAEFRYLQEQAMQNALKKIENVAEEFYDMYGRYYGGLIDEYMTGDADIIIMAMGSIVGTIKDVIDRLRENNVKVGLLKVRAFRPFPAEAIKNVIRDAKVVVVLDKNISLGMNAGALFIETKSVLYNTDIDVPVIGYMIGHGGRDIPMSSIDRIIDDAKEVIRSGIRIESQFSDLKEELI</sequence>
<dbReference type="Gene3D" id="3.40.50.970">
    <property type="match status" value="1"/>
</dbReference>
<dbReference type="Pfam" id="PF01855">
    <property type="entry name" value="POR_N"/>
    <property type="match status" value="1"/>
</dbReference>
<organism evidence="10 11">
    <name type="scientific">Methanolobus halotolerans</name>
    <dbReference type="NCBI Taxonomy" id="2052935"/>
    <lineage>
        <taxon>Archaea</taxon>
        <taxon>Methanobacteriati</taxon>
        <taxon>Methanobacteriota</taxon>
        <taxon>Stenosarchaea group</taxon>
        <taxon>Methanomicrobia</taxon>
        <taxon>Methanosarcinales</taxon>
        <taxon>Methanosarcinaceae</taxon>
        <taxon>Methanolobus</taxon>
    </lineage>
</organism>
<evidence type="ECO:0000256" key="5">
    <source>
        <dbReference type="ARBA" id="ARBA00044811"/>
    </source>
</evidence>
<dbReference type="PANTHER" id="PTHR32154:SF0">
    <property type="entry name" value="PYRUVATE-FLAVODOXIN OXIDOREDUCTASE-RELATED"/>
    <property type="match status" value="1"/>
</dbReference>
<keyword evidence="10" id="KW-0670">Pyruvate</keyword>
<keyword evidence="11" id="KW-1185">Reference proteome</keyword>
<dbReference type="Proteomes" id="UP000297295">
    <property type="component" value="Unassembled WGS sequence"/>
</dbReference>
<comment type="subunit">
    <text evidence="1">Heterotetramer of one alpha, one beta, one delta and one gamma chain.</text>
</comment>
<evidence type="ECO:0000256" key="4">
    <source>
        <dbReference type="ARBA" id="ARBA00044787"/>
    </source>
</evidence>
<accession>A0A4E0QWT0</accession>
<evidence type="ECO:0000259" key="9">
    <source>
        <dbReference type="Pfam" id="PF17147"/>
    </source>
</evidence>
<evidence type="ECO:0000256" key="1">
    <source>
        <dbReference type="ARBA" id="ARBA00011595"/>
    </source>
</evidence>
<dbReference type="InterPro" id="IPR009014">
    <property type="entry name" value="Transketo_C/PFOR_II"/>
</dbReference>
<dbReference type="FunFam" id="3.40.50.920:FF:000010">
    <property type="entry name" value="Pyruvate ferredoxin oxidoreductase, alpha subunit"/>
    <property type="match status" value="1"/>
</dbReference>
<dbReference type="EMBL" id="PGGK01000030">
    <property type="protein sequence ID" value="TGC06494.1"/>
    <property type="molecule type" value="Genomic_DNA"/>
</dbReference>
<dbReference type="InterPro" id="IPR033412">
    <property type="entry name" value="PFOR_II"/>
</dbReference>
<dbReference type="Gene3D" id="3.40.50.920">
    <property type="match status" value="1"/>
</dbReference>
<evidence type="ECO:0000313" key="11">
    <source>
        <dbReference type="Proteomes" id="UP000297295"/>
    </source>
</evidence>
<dbReference type="SUPFAM" id="SSF52922">
    <property type="entry name" value="TK C-terminal domain-like"/>
    <property type="match status" value="1"/>
</dbReference>
<dbReference type="InterPro" id="IPR053390">
    <property type="entry name" value="Pyruvate_synthase_PorA"/>
</dbReference>
<dbReference type="GO" id="GO:0006979">
    <property type="term" value="P:response to oxidative stress"/>
    <property type="evidence" value="ECO:0007669"/>
    <property type="project" value="TreeGrafter"/>
</dbReference>
<dbReference type="RefSeq" id="WP_135390694.1">
    <property type="nucleotide sequence ID" value="NZ_PGGK01000030.1"/>
</dbReference>
<evidence type="ECO:0000256" key="2">
    <source>
        <dbReference type="ARBA" id="ARBA00012822"/>
    </source>
</evidence>
<protein>
    <recommendedName>
        <fullName evidence="4">Pyruvate synthase subunit PorA</fullName>
        <ecNumber evidence="2">1.2.7.1</ecNumber>
    </recommendedName>
    <alternativeName>
        <fullName evidence="6">Pyruvate oxidoreductase alpha chain</fullName>
    </alternativeName>
    <alternativeName>
        <fullName evidence="5">Pyruvic-ferredoxin oxidoreductase subunit alpha</fullName>
    </alternativeName>
</protein>
<feature type="domain" description="Pyruvate:ferredoxin oxidoreductase core" evidence="9">
    <location>
        <begin position="271"/>
        <end position="373"/>
    </location>
</feature>
<comment type="caution">
    <text evidence="10">The sequence shown here is derived from an EMBL/GenBank/DDBJ whole genome shotgun (WGS) entry which is preliminary data.</text>
</comment>